<dbReference type="CDD" id="cd04333">
    <property type="entry name" value="ProX_deacylase"/>
    <property type="match status" value="1"/>
</dbReference>
<dbReference type="PATRIC" id="fig|1423802.4.peg.1576"/>
<dbReference type="InterPro" id="IPR036754">
    <property type="entry name" value="YbaK/aa-tRNA-synt-asso_dom_sf"/>
</dbReference>
<dbReference type="Proteomes" id="UP000051256">
    <property type="component" value="Unassembled WGS sequence"/>
</dbReference>
<evidence type="ECO:0000313" key="4">
    <source>
        <dbReference type="Proteomes" id="UP000051256"/>
    </source>
</evidence>
<dbReference type="EMBL" id="AYZR01000004">
    <property type="protein sequence ID" value="KRM94596.1"/>
    <property type="molecule type" value="Genomic_DNA"/>
</dbReference>
<sequence>MLVSLEAVKQYFAEQGLAGRIVVHDQASDTVEHAATVIGCSPGQIAKTMAFQQKEGVVLVVMAGDYKINNQAYKAQFHQKASMVPFAEVATIVGHEPGGVCPFAINPGISIYLDESLNQYETVYPAAGSPDSTIELTVAELAKYSQGTWVAVTKPR</sequence>
<dbReference type="AlphaFoldDB" id="A0A0R2CY39"/>
<organism evidence="3 4">
    <name type="scientific">Lentilactobacillus senioris DSM 24302 = JCM 17472</name>
    <dbReference type="NCBI Taxonomy" id="1423802"/>
    <lineage>
        <taxon>Bacteria</taxon>
        <taxon>Bacillati</taxon>
        <taxon>Bacillota</taxon>
        <taxon>Bacilli</taxon>
        <taxon>Lactobacillales</taxon>
        <taxon>Lactobacillaceae</taxon>
        <taxon>Lentilactobacillus</taxon>
    </lineage>
</organism>
<dbReference type="Pfam" id="PF04073">
    <property type="entry name" value="tRNA_edit"/>
    <property type="match status" value="1"/>
</dbReference>
<keyword evidence="1" id="KW-0648">Protein biosynthesis</keyword>
<dbReference type="Gene3D" id="3.90.960.10">
    <property type="entry name" value="YbaK/aminoacyl-tRNA synthetase-associated domain"/>
    <property type="match status" value="1"/>
</dbReference>
<dbReference type="InterPro" id="IPR007214">
    <property type="entry name" value="YbaK/aa-tRNA-synth-assoc-dom"/>
</dbReference>
<feature type="domain" description="YbaK/aminoacyl-tRNA synthetase-associated" evidence="2">
    <location>
        <begin position="28"/>
        <end position="143"/>
    </location>
</feature>
<dbReference type="STRING" id="1423802.FC56_GL001555"/>
<evidence type="ECO:0000256" key="1">
    <source>
        <dbReference type="ARBA" id="ARBA00022917"/>
    </source>
</evidence>
<accession>A0A0R2CY39</accession>
<protein>
    <submittedName>
        <fullName evidence="3">YbaK prolyl-tRNA synthetase associated domain-containing protein</fullName>
    </submittedName>
</protein>
<gene>
    <name evidence="3" type="ORF">FC56_GL001555</name>
</gene>
<name>A0A0R2CY39_9LACO</name>
<evidence type="ECO:0000313" key="3">
    <source>
        <dbReference type="EMBL" id="KRM94596.1"/>
    </source>
</evidence>
<comment type="caution">
    <text evidence="3">The sequence shown here is derived from an EMBL/GenBank/DDBJ whole genome shotgun (WGS) entry which is preliminary data.</text>
</comment>
<keyword evidence="3" id="KW-0030">Aminoacyl-tRNA synthetase</keyword>
<dbReference type="SUPFAM" id="SSF55826">
    <property type="entry name" value="YbaK/ProRS associated domain"/>
    <property type="match status" value="1"/>
</dbReference>
<reference evidence="3 4" key="1">
    <citation type="journal article" date="2015" name="Genome Announc.">
        <title>Expanding the biotechnology potential of lactobacilli through comparative genomics of 213 strains and associated genera.</title>
        <authorList>
            <person name="Sun Z."/>
            <person name="Harris H.M."/>
            <person name="McCann A."/>
            <person name="Guo C."/>
            <person name="Argimon S."/>
            <person name="Zhang W."/>
            <person name="Yang X."/>
            <person name="Jeffery I.B."/>
            <person name="Cooney J.C."/>
            <person name="Kagawa T.F."/>
            <person name="Liu W."/>
            <person name="Song Y."/>
            <person name="Salvetti E."/>
            <person name="Wrobel A."/>
            <person name="Rasinkangas P."/>
            <person name="Parkhill J."/>
            <person name="Rea M.C."/>
            <person name="O'Sullivan O."/>
            <person name="Ritari J."/>
            <person name="Douillard F.P."/>
            <person name="Paul Ross R."/>
            <person name="Yang R."/>
            <person name="Briner A.E."/>
            <person name="Felis G.E."/>
            <person name="de Vos W.M."/>
            <person name="Barrangou R."/>
            <person name="Klaenhammer T.R."/>
            <person name="Caufield P.W."/>
            <person name="Cui Y."/>
            <person name="Zhang H."/>
            <person name="O'Toole P.W."/>
        </authorList>
    </citation>
    <scope>NUCLEOTIDE SEQUENCE [LARGE SCALE GENOMIC DNA]</scope>
    <source>
        <strain evidence="3 4">DSM 24302</strain>
    </source>
</reference>
<dbReference type="GO" id="GO:0006412">
    <property type="term" value="P:translation"/>
    <property type="evidence" value="ECO:0007669"/>
    <property type="project" value="UniProtKB-KW"/>
</dbReference>
<proteinExistence type="predicted"/>
<dbReference type="GO" id="GO:0002161">
    <property type="term" value="F:aminoacyl-tRNA deacylase activity"/>
    <property type="evidence" value="ECO:0007669"/>
    <property type="project" value="InterPro"/>
</dbReference>
<keyword evidence="4" id="KW-1185">Reference proteome</keyword>
<keyword evidence="3" id="KW-0436">Ligase</keyword>
<evidence type="ECO:0000259" key="2">
    <source>
        <dbReference type="Pfam" id="PF04073"/>
    </source>
</evidence>
<dbReference type="PANTHER" id="PTHR30411">
    <property type="entry name" value="CYTOPLASMIC PROTEIN"/>
    <property type="match status" value="1"/>
</dbReference>
<dbReference type="GO" id="GO:0004812">
    <property type="term" value="F:aminoacyl-tRNA ligase activity"/>
    <property type="evidence" value="ECO:0007669"/>
    <property type="project" value="UniProtKB-KW"/>
</dbReference>
<dbReference type="PANTHER" id="PTHR30411:SF1">
    <property type="entry name" value="CYTOPLASMIC PROTEIN"/>
    <property type="match status" value="1"/>
</dbReference>